<organism evidence="7 8">
    <name type="scientific">Rhizorhabdus histidinilytica</name>
    <dbReference type="NCBI Taxonomy" id="439228"/>
    <lineage>
        <taxon>Bacteria</taxon>
        <taxon>Pseudomonadati</taxon>
        <taxon>Pseudomonadota</taxon>
        <taxon>Alphaproteobacteria</taxon>
        <taxon>Sphingomonadales</taxon>
        <taxon>Sphingomonadaceae</taxon>
        <taxon>Rhizorhabdus</taxon>
    </lineage>
</organism>
<dbReference type="SUPFAM" id="SSF54373">
    <property type="entry name" value="FAD-linked reductases, C-terminal domain"/>
    <property type="match status" value="1"/>
</dbReference>
<dbReference type="InterPro" id="IPR036188">
    <property type="entry name" value="FAD/NAD-bd_sf"/>
</dbReference>
<dbReference type="Proteomes" id="UP000189818">
    <property type="component" value="Unassembled WGS sequence"/>
</dbReference>
<comment type="similarity">
    <text evidence="1">Belongs to the GcvT family.</text>
</comment>
<dbReference type="Pfam" id="PF01266">
    <property type="entry name" value="DAO"/>
    <property type="match status" value="1"/>
</dbReference>
<dbReference type="Pfam" id="PF08669">
    <property type="entry name" value="GCV_T_C"/>
    <property type="match status" value="1"/>
</dbReference>
<reference evidence="8" key="1">
    <citation type="submission" date="2017-02" db="EMBL/GenBank/DDBJ databases">
        <authorList>
            <person name="Varghese N."/>
            <person name="Submissions S."/>
        </authorList>
    </citation>
    <scope>NUCLEOTIDE SEQUENCE [LARGE SCALE GENOMIC DNA]</scope>
    <source>
        <strain evidence="8">UM2</strain>
    </source>
</reference>
<dbReference type="InterPro" id="IPR032503">
    <property type="entry name" value="FAO_M"/>
</dbReference>
<evidence type="ECO:0000256" key="2">
    <source>
        <dbReference type="ARBA" id="ARBA00023002"/>
    </source>
</evidence>
<sequence length="797" mass="85927">MQQQARVVIIGGGVIGCSILYHLTKQGWTDVVLLERKELTAGSTWHAAGGFHTINGNANVARLQAYTCGIYREIQELSGQDVGAHYVGGLLVAATEQRWEFLRAEHARHHVLGIESELLGPAEIAKLVPIMEMKDVIGAIYDPLEGYLDPSGATYAYAGAARAAGATIHRHTMVEGLARRPSGEWEVRTDKGTIVAEHVVNAAGLWAREVGRMAGVELPLVPMEHHYLITDDLPELKGKPEMPSVADLDGGLYLRQEHDGMLLGVYERDAVPWAVAGTPWDYAENELLIPDLDRLGEDLTRGFERYPAIANAGIKRIVNGPFTFSPDGNPLVGPIAGLPNYWVACGIMAGFVQGGGIGRSLAEWMIDGQPSIDVHGMDIARFDPKLPEPVTIARAREFYGRRFDIPYPNESWPVGRPLKTSPLYAAHEAKGAVFMSSFGFEAPAYFAPPGAPFEETPTFRRSNAFAIIGEECRAARSAVGVVDMSAVSKFQVEGPAAEAFLRRVIASPLPAVGRTLPALLLSKVGRIIGDLNVSRLAGDRYLLTAPTFMQAIYMRWFEEHARGLDIVLRNVTDELGGLFVAGPRAAALIDALSARHRIGSTVAPGELAEAAIGYAPCHVLASDRIGQLGFELYTSTVHLYPLYCQIMAAGAGMGVRDIGIRAFSTLVMEHAPGTTLREMSQDHTVAECGYGDLLDRTRDDYVGCAAALASLESEPEYRLVALRVDTADADPAGEEPVWVGDAYVGATSSGYYGHTVGYAMAMAFLDAAGRAEGAALEVSVLGERRPARIVSLPFPRG</sequence>
<dbReference type="InterPro" id="IPR027266">
    <property type="entry name" value="TrmE/GcvT-like"/>
</dbReference>
<dbReference type="SUPFAM" id="SSF101790">
    <property type="entry name" value="Aminomethyltransferase beta-barrel domain"/>
    <property type="match status" value="1"/>
</dbReference>
<feature type="domain" description="Aminomethyltransferase C-terminal" evidence="5">
    <location>
        <begin position="718"/>
        <end position="794"/>
    </location>
</feature>
<dbReference type="GO" id="GO:0047865">
    <property type="term" value="F:dimethylglycine dehydrogenase activity"/>
    <property type="evidence" value="ECO:0007669"/>
    <property type="project" value="TreeGrafter"/>
</dbReference>
<accession>A0A1T5BIG8</accession>
<dbReference type="Gene3D" id="3.30.9.10">
    <property type="entry name" value="D-Amino Acid Oxidase, subunit A, domain 2"/>
    <property type="match status" value="1"/>
</dbReference>
<dbReference type="Gene3D" id="3.50.50.60">
    <property type="entry name" value="FAD/NAD(P)-binding domain"/>
    <property type="match status" value="1"/>
</dbReference>
<dbReference type="GO" id="GO:0005737">
    <property type="term" value="C:cytoplasm"/>
    <property type="evidence" value="ECO:0007669"/>
    <property type="project" value="TreeGrafter"/>
</dbReference>
<dbReference type="PANTHER" id="PTHR13847">
    <property type="entry name" value="SARCOSINE DEHYDROGENASE-RELATED"/>
    <property type="match status" value="1"/>
</dbReference>
<dbReference type="EMBL" id="FUYM01000003">
    <property type="protein sequence ID" value="SKB46603.1"/>
    <property type="molecule type" value="Genomic_DNA"/>
</dbReference>
<dbReference type="AlphaFoldDB" id="A0A1T5BIG8"/>
<dbReference type="Gene3D" id="3.30.70.1400">
    <property type="entry name" value="Aminomethyltransferase beta-barrel domains"/>
    <property type="match status" value="1"/>
</dbReference>
<feature type="domain" description="GCVT N-terminal" evidence="4">
    <location>
        <begin position="423"/>
        <end position="691"/>
    </location>
</feature>
<dbReference type="SUPFAM" id="SSF103025">
    <property type="entry name" value="Folate-binding domain"/>
    <property type="match status" value="1"/>
</dbReference>
<feature type="domain" description="FAD dependent oxidoreductase central" evidence="6">
    <location>
        <begin position="367"/>
        <end position="421"/>
    </location>
</feature>
<dbReference type="InterPro" id="IPR029043">
    <property type="entry name" value="GcvT/YgfZ_C"/>
</dbReference>
<protein>
    <submittedName>
        <fullName evidence="7">Dimethylglycine dehydrogenase</fullName>
    </submittedName>
</protein>
<name>A0A1T5BIG8_9SPHN</name>
<feature type="domain" description="FAD dependent oxidoreductase" evidence="3">
    <location>
        <begin position="6"/>
        <end position="364"/>
    </location>
</feature>
<gene>
    <name evidence="7" type="ORF">SAMN06295920_10322</name>
</gene>
<dbReference type="InterPro" id="IPR013977">
    <property type="entry name" value="GcvT_C"/>
</dbReference>
<dbReference type="Gene3D" id="2.40.30.110">
    <property type="entry name" value="Aminomethyltransferase beta-barrel domains"/>
    <property type="match status" value="1"/>
</dbReference>
<dbReference type="Pfam" id="PF01571">
    <property type="entry name" value="GCV_T"/>
    <property type="match status" value="1"/>
</dbReference>
<evidence type="ECO:0000259" key="5">
    <source>
        <dbReference type="Pfam" id="PF08669"/>
    </source>
</evidence>
<dbReference type="Gene3D" id="3.30.1360.120">
    <property type="entry name" value="Probable tRNA modification gtpase trme, domain 1"/>
    <property type="match status" value="1"/>
</dbReference>
<dbReference type="InterPro" id="IPR006222">
    <property type="entry name" value="GCVT_N"/>
</dbReference>
<dbReference type="PANTHER" id="PTHR13847:SF187">
    <property type="entry name" value="DIMETHYLGLYCINE DEHYDROGENASE, MITOCHONDRIAL"/>
    <property type="match status" value="1"/>
</dbReference>
<dbReference type="STRING" id="439228.SAMN06295920_10322"/>
<dbReference type="RefSeq" id="WP_079647367.1">
    <property type="nucleotide sequence ID" value="NZ_FUYM01000003.1"/>
</dbReference>
<evidence type="ECO:0000259" key="4">
    <source>
        <dbReference type="Pfam" id="PF01571"/>
    </source>
</evidence>
<proteinExistence type="inferred from homology"/>
<dbReference type="InterPro" id="IPR006076">
    <property type="entry name" value="FAD-dep_OxRdtase"/>
</dbReference>
<dbReference type="PROSITE" id="PS51257">
    <property type="entry name" value="PROKAR_LIPOPROTEIN"/>
    <property type="match status" value="1"/>
</dbReference>
<evidence type="ECO:0000259" key="3">
    <source>
        <dbReference type="Pfam" id="PF01266"/>
    </source>
</evidence>
<keyword evidence="2" id="KW-0560">Oxidoreductase</keyword>
<evidence type="ECO:0000256" key="1">
    <source>
        <dbReference type="ARBA" id="ARBA00008609"/>
    </source>
</evidence>
<evidence type="ECO:0000313" key="7">
    <source>
        <dbReference type="EMBL" id="SKB46603.1"/>
    </source>
</evidence>
<keyword evidence="8" id="KW-1185">Reference proteome</keyword>
<dbReference type="Pfam" id="PF16350">
    <property type="entry name" value="FAO_M"/>
    <property type="match status" value="1"/>
</dbReference>
<evidence type="ECO:0000259" key="6">
    <source>
        <dbReference type="Pfam" id="PF16350"/>
    </source>
</evidence>
<dbReference type="SUPFAM" id="SSF51905">
    <property type="entry name" value="FAD/NAD(P)-binding domain"/>
    <property type="match status" value="1"/>
</dbReference>
<evidence type="ECO:0000313" key="8">
    <source>
        <dbReference type="Proteomes" id="UP000189818"/>
    </source>
</evidence>
<dbReference type="OrthoDB" id="9804379at2"/>